<dbReference type="Proteomes" id="UP000663828">
    <property type="component" value="Unassembled WGS sequence"/>
</dbReference>
<name>A0A815RVL3_ADIRI</name>
<evidence type="ECO:0008006" key="7">
    <source>
        <dbReference type="Google" id="ProtNLM"/>
    </source>
</evidence>
<sequence length="582" mass="65207">MGVNQYQTGDFPSALTNYQKALQILEKCLPHNHPDLAQIYTNIASAYESLGEYSVAMLYAEKALEIQKRVLPSSHPYLGIAYNTIAVLHLSIGNNILAHSNLEISRDILENSQLSNNPIMIKIYTHIGFLQRSLCNYQEALSYFQKALAIASKSLPSDHLDIASLHVNIGMIKSEMSDFSSAVEYLEKALKIYKELHLLDHWEFGRAQLIMGSLHQRKGDFTVALLHLENALAILKQKMSPTHPLVAVAYRELGSVQQSLGNLSSALCHYEEAVRIQKQSLGDHHPELLSTYACITILKGLSGDISGMMAINQNILQIKRATAALNNTSADYENNVMKRTIDLLQEQYSTVNQDCANLDACMKNNGALNLFQTAQSFCQISKITKQQMEAQSVLRSDAALSSGTNESDLQLLIDISMENNKQNQLFTAKLQNYHLVSQNSSNDESEAAHLNDLKEYVLQSCASSIDFLDTFRRLLPPNDISLVMQYNQVGIDLCTVMEYEKALMVFEKVRDLLLRSHPVNHQYLAYTYNSTASALYAMERYPEAFDCARESVTSAILAFGPDHPETRAYENQLDTIIQKLSS</sequence>
<dbReference type="Pfam" id="PF13374">
    <property type="entry name" value="TPR_10"/>
    <property type="match status" value="1"/>
</dbReference>
<feature type="repeat" description="TPR" evidence="3">
    <location>
        <begin position="163"/>
        <end position="196"/>
    </location>
</feature>
<evidence type="ECO:0000256" key="1">
    <source>
        <dbReference type="ARBA" id="ARBA00022737"/>
    </source>
</evidence>
<keyword evidence="1" id="KW-0677">Repeat</keyword>
<keyword evidence="6" id="KW-1185">Reference proteome</keyword>
<accession>A0A815RVL3</accession>
<dbReference type="EMBL" id="CAJNOR010004201">
    <property type="protein sequence ID" value="CAF1483435.1"/>
    <property type="molecule type" value="Genomic_DNA"/>
</dbReference>
<evidence type="ECO:0000256" key="3">
    <source>
        <dbReference type="PROSITE-ProRule" id="PRU00339"/>
    </source>
</evidence>
<evidence type="ECO:0000313" key="5">
    <source>
        <dbReference type="EMBL" id="CAF1483435.1"/>
    </source>
</evidence>
<evidence type="ECO:0000256" key="2">
    <source>
        <dbReference type="ARBA" id="ARBA00022803"/>
    </source>
</evidence>
<dbReference type="SUPFAM" id="SSF48452">
    <property type="entry name" value="TPR-like"/>
    <property type="match status" value="2"/>
</dbReference>
<dbReference type="Proteomes" id="UP000663852">
    <property type="component" value="Unassembled WGS sequence"/>
</dbReference>
<dbReference type="InterPro" id="IPR019734">
    <property type="entry name" value="TPR_rpt"/>
</dbReference>
<dbReference type="Pfam" id="PF13424">
    <property type="entry name" value="TPR_12"/>
    <property type="match status" value="3"/>
</dbReference>
<evidence type="ECO:0000313" key="4">
    <source>
        <dbReference type="EMBL" id="CAF1190656.1"/>
    </source>
</evidence>
<proteinExistence type="predicted"/>
<dbReference type="AlphaFoldDB" id="A0A815RVL3"/>
<organism evidence="5 6">
    <name type="scientific">Adineta ricciae</name>
    <name type="common">Rotifer</name>
    <dbReference type="NCBI Taxonomy" id="249248"/>
    <lineage>
        <taxon>Eukaryota</taxon>
        <taxon>Metazoa</taxon>
        <taxon>Spiralia</taxon>
        <taxon>Gnathifera</taxon>
        <taxon>Rotifera</taxon>
        <taxon>Eurotatoria</taxon>
        <taxon>Bdelloidea</taxon>
        <taxon>Adinetida</taxon>
        <taxon>Adinetidae</taxon>
        <taxon>Adineta</taxon>
    </lineage>
</organism>
<dbReference type="PROSITE" id="PS50005">
    <property type="entry name" value="TPR"/>
    <property type="match status" value="4"/>
</dbReference>
<feature type="repeat" description="TPR" evidence="3">
    <location>
        <begin position="247"/>
        <end position="280"/>
    </location>
</feature>
<feature type="repeat" description="TPR" evidence="3">
    <location>
        <begin position="37"/>
        <end position="70"/>
    </location>
</feature>
<dbReference type="EMBL" id="CAJNOJ010000142">
    <property type="protein sequence ID" value="CAF1190656.1"/>
    <property type="molecule type" value="Genomic_DNA"/>
</dbReference>
<dbReference type="PANTHER" id="PTHR45641:SF1">
    <property type="entry name" value="AAA+ ATPASE DOMAIN-CONTAINING PROTEIN"/>
    <property type="match status" value="1"/>
</dbReference>
<protein>
    <recommendedName>
        <fullName evidence="7">Kinesin light chain</fullName>
    </recommendedName>
</protein>
<dbReference type="InterPro" id="IPR011990">
    <property type="entry name" value="TPR-like_helical_dom_sf"/>
</dbReference>
<dbReference type="OrthoDB" id="309339at2759"/>
<gene>
    <name evidence="4" type="ORF">EDS130_LOCUS24785</name>
    <name evidence="5" type="ORF">XAT740_LOCUS38664</name>
</gene>
<comment type="caution">
    <text evidence="5">The sequence shown here is derived from an EMBL/GenBank/DDBJ whole genome shotgun (WGS) entry which is preliminary data.</text>
</comment>
<keyword evidence="2 3" id="KW-0802">TPR repeat</keyword>
<dbReference type="SMART" id="SM00028">
    <property type="entry name" value="TPR"/>
    <property type="match status" value="7"/>
</dbReference>
<dbReference type="Gene3D" id="1.25.40.10">
    <property type="entry name" value="Tetratricopeptide repeat domain"/>
    <property type="match status" value="3"/>
</dbReference>
<dbReference type="PANTHER" id="PTHR45641">
    <property type="entry name" value="TETRATRICOPEPTIDE REPEAT PROTEIN (AFU_ORTHOLOGUE AFUA_6G03870)"/>
    <property type="match status" value="1"/>
</dbReference>
<feature type="repeat" description="TPR" evidence="3">
    <location>
        <begin position="121"/>
        <end position="154"/>
    </location>
</feature>
<evidence type="ECO:0000313" key="6">
    <source>
        <dbReference type="Proteomes" id="UP000663828"/>
    </source>
</evidence>
<reference evidence="5" key="1">
    <citation type="submission" date="2021-02" db="EMBL/GenBank/DDBJ databases">
        <authorList>
            <person name="Nowell W R."/>
        </authorList>
    </citation>
    <scope>NUCLEOTIDE SEQUENCE</scope>
</reference>